<protein>
    <recommendedName>
        <fullName evidence="4">Putative pterin-4-alpha-carbinolamine dehydratase</fullName>
        <shortName evidence="4">PHS</shortName>
        <ecNumber evidence="4">4.2.1.96</ecNumber>
    </recommendedName>
    <alternativeName>
        <fullName evidence="4">4-alpha-hydroxy-tetrahydropterin dehydratase</fullName>
    </alternativeName>
    <alternativeName>
        <fullName evidence="4">Pterin carbinolamine dehydratase</fullName>
        <shortName evidence="4">PCD</shortName>
    </alternativeName>
</protein>
<dbReference type="EMBL" id="CP042436">
    <property type="protein sequence ID" value="QEC64752.1"/>
    <property type="molecule type" value="Genomic_DNA"/>
</dbReference>
<dbReference type="HAMAP" id="MF_00434">
    <property type="entry name" value="Pterin_4_alpha"/>
    <property type="match status" value="1"/>
</dbReference>
<dbReference type="GO" id="GO:0008124">
    <property type="term" value="F:4-alpha-hydroxytetrahydrobiopterin dehydratase activity"/>
    <property type="evidence" value="ECO:0007669"/>
    <property type="project" value="UniProtKB-UniRule"/>
</dbReference>
<dbReference type="OrthoDB" id="9794987at2"/>
<evidence type="ECO:0000313" key="5">
    <source>
        <dbReference type="EMBL" id="QEC64752.1"/>
    </source>
</evidence>
<dbReference type="SUPFAM" id="SSF55248">
    <property type="entry name" value="PCD-like"/>
    <property type="match status" value="1"/>
</dbReference>
<dbReference type="EC" id="4.2.1.96" evidence="4"/>
<organism evidence="5 6">
    <name type="scientific">Mucilaginibacter ginsenosidivorans</name>
    <dbReference type="NCBI Taxonomy" id="398053"/>
    <lineage>
        <taxon>Bacteria</taxon>
        <taxon>Pseudomonadati</taxon>
        <taxon>Bacteroidota</taxon>
        <taxon>Sphingobacteriia</taxon>
        <taxon>Sphingobacteriales</taxon>
        <taxon>Sphingobacteriaceae</taxon>
        <taxon>Mucilaginibacter</taxon>
    </lineage>
</organism>
<dbReference type="KEGG" id="mgin:FRZ54_20015"/>
<dbReference type="InterPro" id="IPR001533">
    <property type="entry name" value="Pterin_deHydtase"/>
</dbReference>
<dbReference type="InterPro" id="IPR036428">
    <property type="entry name" value="PCD_sf"/>
</dbReference>
<dbReference type="PANTHER" id="PTHR12599">
    <property type="entry name" value="PTERIN-4-ALPHA-CARBINOLAMINE DEHYDRATASE"/>
    <property type="match status" value="1"/>
</dbReference>
<keyword evidence="6" id="KW-1185">Reference proteome</keyword>
<dbReference type="RefSeq" id="WP_147033586.1">
    <property type="nucleotide sequence ID" value="NZ_CP042436.1"/>
</dbReference>
<evidence type="ECO:0000256" key="1">
    <source>
        <dbReference type="ARBA" id="ARBA00001554"/>
    </source>
</evidence>
<proteinExistence type="inferred from homology"/>
<evidence type="ECO:0000256" key="4">
    <source>
        <dbReference type="HAMAP-Rule" id="MF_00434"/>
    </source>
</evidence>
<dbReference type="AlphaFoldDB" id="A0A5B8V0H6"/>
<gene>
    <name evidence="5" type="ORF">FRZ54_20015</name>
</gene>
<dbReference type="Proteomes" id="UP000321479">
    <property type="component" value="Chromosome"/>
</dbReference>
<dbReference type="PANTHER" id="PTHR12599:SF0">
    <property type="entry name" value="PTERIN-4-ALPHA-CARBINOLAMINE DEHYDRATASE"/>
    <property type="match status" value="1"/>
</dbReference>
<dbReference type="GO" id="GO:0006729">
    <property type="term" value="P:tetrahydrobiopterin biosynthetic process"/>
    <property type="evidence" value="ECO:0007669"/>
    <property type="project" value="InterPro"/>
</dbReference>
<evidence type="ECO:0000256" key="3">
    <source>
        <dbReference type="ARBA" id="ARBA00023239"/>
    </source>
</evidence>
<keyword evidence="3 4" id="KW-0456">Lyase</keyword>
<accession>A0A5B8V0H6</accession>
<dbReference type="Pfam" id="PF01329">
    <property type="entry name" value="Pterin_4a"/>
    <property type="match status" value="1"/>
</dbReference>
<reference evidence="5 6" key="1">
    <citation type="journal article" date="2017" name="Curr. Microbiol.">
        <title>Mucilaginibacter ginsenosidivorans sp. nov., Isolated from Soil of Ginseng Field.</title>
        <authorList>
            <person name="Kim M.M."/>
            <person name="Siddiqi M.Z."/>
            <person name="Im W.T."/>
        </authorList>
    </citation>
    <scope>NUCLEOTIDE SEQUENCE [LARGE SCALE GENOMIC DNA]</scope>
    <source>
        <strain evidence="5 6">Gsoil 3017</strain>
    </source>
</reference>
<comment type="catalytic activity">
    <reaction evidence="1 4">
        <text>(4aS,6R)-4a-hydroxy-L-erythro-5,6,7,8-tetrahydrobiopterin = (6R)-L-erythro-6,7-dihydrobiopterin + H2O</text>
        <dbReference type="Rhea" id="RHEA:11920"/>
        <dbReference type="ChEBI" id="CHEBI:15377"/>
        <dbReference type="ChEBI" id="CHEBI:15642"/>
        <dbReference type="ChEBI" id="CHEBI:43120"/>
        <dbReference type="EC" id="4.2.1.96"/>
    </reaction>
</comment>
<evidence type="ECO:0000256" key="2">
    <source>
        <dbReference type="ARBA" id="ARBA00006472"/>
    </source>
</evidence>
<dbReference type="NCBIfam" id="NF002017">
    <property type="entry name" value="PRK00823.1-2"/>
    <property type="match status" value="1"/>
</dbReference>
<sequence length="92" mass="10777">MKRLTKQDIDDQLKGLKGWEYKENYIFKNFIFQTFFEAFTLLCKAAFIAEKLDHHPDWSGVYNKVTLKLNTHDAGGVTQKDIDFAIEIEKSM</sequence>
<name>A0A5B8V0H6_9SPHI</name>
<evidence type="ECO:0000313" key="6">
    <source>
        <dbReference type="Proteomes" id="UP000321479"/>
    </source>
</evidence>
<comment type="similarity">
    <text evidence="2 4">Belongs to the pterin-4-alpha-carbinolamine dehydratase family.</text>
</comment>
<dbReference type="Gene3D" id="3.30.1360.20">
    <property type="entry name" value="Transcriptional coactivator/pterin dehydratase"/>
    <property type="match status" value="1"/>
</dbReference>